<dbReference type="AlphaFoldDB" id="A0A7D6ZI84"/>
<keyword evidence="1" id="KW-0809">Transit peptide</keyword>
<accession>A0A7D6ZI84</accession>
<dbReference type="InterPro" id="IPR027266">
    <property type="entry name" value="TrmE/GcvT-like"/>
</dbReference>
<dbReference type="GO" id="GO:0016226">
    <property type="term" value="P:iron-sulfur cluster assembly"/>
    <property type="evidence" value="ECO:0007669"/>
    <property type="project" value="TreeGrafter"/>
</dbReference>
<dbReference type="InterPro" id="IPR045179">
    <property type="entry name" value="YgfZ/GcvT"/>
</dbReference>
<proteinExistence type="predicted"/>
<dbReference type="Proteomes" id="UP000515512">
    <property type="component" value="Chromosome"/>
</dbReference>
<protein>
    <submittedName>
        <fullName evidence="3">Folate-binding protein YgfZ</fullName>
    </submittedName>
</protein>
<evidence type="ECO:0000313" key="4">
    <source>
        <dbReference type="Proteomes" id="UP000515512"/>
    </source>
</evidence>
<dbReference type="NCBIfam" id="TIGR03317">
    <property type="entry name" value="ygfZ_signature"/>
    <property type="match status" value="1"/>
</dbReference>
<dbReference type="SUPFAM" id="SSF103025">
    <property type="entry name" value="Folate-binding domain"/>
    <property type="match status" value="1"/>
</dbReference>
<dbReference type="RefSeq" id="WP_181582789.1">
    <property type="nucleotide sequence ID" value="NZ_CP059399.1"/>
</dbReference>
<dbReference type="InterPro" id="IPR006222">
    <property type="entry name" value="GCVT_N"/>
</dbReference>
<organism evidence="3 4">
    <name type="scientific">Nocardia huaxiensis</name>
    <dbReference type="NCBI Taxonomy" id="2755382"/>
    <lineage>
        <taxon>Bacteria</taxon>
        <taxon>Bacillati</taxon>
        <taxon>Actinomycetota</taxon>
        <taxon>Actinomycetes</taxon>
        <taxon>Mycobacteriales</taxon>
        <taxon>Nocardiaceae</taxon>
        <taxon>Nocardia</taxon>
    </lineage>
</organism>
<evidence type="ECO:0000256" key="1">
    <source>
        <dbReference type="ARBA" id="ARBA00022946"/>
    </source>
</evidence>
<dbReference type="PANTHER" id="PTHR22602:SF0">
    <property type="entry name" value="TRANSFERASE CAF17, MITOCHONDRIAL-RELATED"/>
    <property type="match status" value="1"/>
</dbReference>
<dbReference type="EMBL" id="CP059399">
    <property type="protein sequence ID" value="QLY31599.1"/>
    <property type="molecule type" value="Genomic_DNA"/>
</dbReference>
<name>A0A7D6ZI84_9NOCA</name>
<keyword evidence="4" id="KW-1185">Reference proteome</keyword>
<dbReference type="PANTHER" id="PTHR22602">
    <property type="entry name" value="TRANSFERASE CAF17, MITOCHONDRIAL-RELATED"/>
    <property type="match status" value="1"/>
</dbReference>
<feature type="domain" description="GCVT N-terminal" evidence="2">
    <location>
        <begin position="53"/>
        <end position="260"/>
    </location>
</feature>
<dbReference type="Gene3D" id="3.30.1360.120">
    <property type="entry name" value="Probable tRNA modification gtpase trme, domain 1"/>
    <property type="match status" value="1"/>
</dbReference>
<evidence type="ECO:0000259" key="2">
    <source>
        <dbReference type="Pfam" id="PF01571"/>
    </source>
</evidence>
<reference evidence="3 4" key="1">
    <citation type="submission" date="2020-07" db="EMBL/GenBank/DDBJ databases">
        <authorList>
            <person name="Zhuang K."/>
            <person name="Ran Y."/>
        </authorList>
    </citation>
    <scope>NUCLEOTIDE SEQUENCE [LARGE SCALE GENOMIC DNA]</scope>
    <source>
        <strain evidence="3 4">WCH-YHL-001</strain>
    </source>
</reference>
<evidence type="ECO:0000313" key="3">
    <source>
        <dbReference type="EMBL" id="QLY31599.1"/>
    </source>
</evidence>
<dbReference type="Pfam" id="PF01571">
    <property type="entry name" value="GCV_T"/>
    <property type="match status" value="1"/>
</dbReference>
<dbReference type="InterPro" id="IPR017703">
    <property type="entry name" value="YgfZ/GCV_T_CS"/>
</dbReference>
<gene>
    <name evidence="3" type="ORF">H0264_04485</name>
</gene>
<sequence>MCRRSGACAHQYCGLVSFEVAPSPILQIPGAVAGLPGSPDAAVAWHYGDPLGEQRAAVQRVAIVDRSHRFVLAITGKERLSWLHTISSQHVAGLGDGESAENLDLDLNGRVQHHFVLTELDGTVWIDTEAERGPALLDFLQKMVFWADAKPVAAPDHAVLSLLGPRVTELTETLGVATLPETNRAVALPGGGFLRRMPWPTADSFDLVIPRDQLVTWWTRLREAGAEPAGSWTFEALRVAALRPRIGVDTDDRTIPHEVNWIGGPAEYGAVHLNKGCYRGQETVARVHNLGKPPRHLVLLHLDGSTDTRPEPGEPVTAGGRAVGVLGTVVDHHELGPIALALIKRNIPADTPLEAGACAAAIDADSVPSHDEPQAGRLAVEKLRGR</sequence>
<dbReference type="KEGG" id="nhu:H0264_04485"/>